<evidence type="ECO:0000313" key="2">
    <source>
        <dbReference type="EMBL" id="MDO8107382.1"/>
    </source>
</evidence>
<reference evidence="2 3" key="1">
    <citation type="submission" date="2023-07" db="EMBL/GenBank/DDBJ databases">
        <title>Description of novel actinomycetes strains, isolated from tidal flat sediment.</title>
        <authorList>
            <person name="Lu C."/>
        </authorList>
    </citation>
    <scope>NUCLEOTIDE SEQUENCE [LARGE SCALE GENOMIC DNA]</scope>
    <source>
        <strain evidence="2 3">SYSU T00b441</strain>
    </source>
</reference>
<name>A0ABT9DE87_9CELL</name>
<dbReference type="NCBIfam" id="TIGR00199">
    <property type="entry name" value="PncC_domain"/>
    <property type="match status" value="1"/>
</dbReference>
<dbReference type="SUPFAM" id="SSF142433">
    <property type="entry name" value="CinA-like"/>
    <property type="match status" value="1"/>
</dbReference>
<accession>A0ABT9DE87</accession>
<dbReference type="EMBL" id="JAUQYP010000001">
    <property type="protein sequence ID" value="MDO8107382.1"/>
    <property type="molecule type" value="Genomic_DNA"/>
</dbReference>
<dbReference type="InterPro" id="IPR036653">
    <property type="entry name" value="CinA-like_C"/>
</dbReference>
<dbReference type="Pfam" id="PF02464">
    <property type="entry name" value="CinA"/>
    <property type="match status" value="1"/>
</dbReference>
<dbReference type="Proteomes" id="UP001232536">
    <property type="component" value="Unassembled WGS sequence"/>
</dbReference>
<keyword evidence="3" id="KW-1185">Reference proteome</keyword>
<sequence length="163" mass="16406">MTAQAPAEALVRRLREGGRTIAVAESLTGGAVLDALIAVPGASAAVRGGVVAYAADVKQRVLGVPAELLARHGTVHPDVAREMASRVRVLMSADLGLATTGVAGPDPVDGHQPGEAYVAVVGPGGERLVSLLGCTGSDRATIRSRTTDLALATALRQAGDLLG</sequence>
<evidence type="ECO:0000313" key="3">
    <source>
        <dbReference type="Proteomes" id="UP001232536"/>
    </source>
</evidence>
<comment type="caution">
    <text evidence="2">The sequence shown here is derived from an EMBL/GenBank/DDBJ whole genome shotgun (WGS) entry which is preliminary data.</text>
</comment>
<gene>
    <name evidence="2" type="ORF">Q6348_09260</name>
</gene>
<dbReference type="InterPro" id="IPR008136">
    <property type="entry name" value="CinA_C"/>
</dbReference>
<dbReference type="RefSeq" id="WP_304601009.1">
    <property type="nucleotide sequence ID" value="NZ_JAUQYO010000001.1"/>
</dbReference>
<dbReference type="Gene3D" id="3.90.950.20">
    <property type="entry name" value="CinA-like"/>
    <property type="match status" value="1"/>
</dbReference>
<evidence type="ECO:0000259" key="1">
    <source>
        <dbReference type="Pfam" id="PF02464"/>
    </source>
</evidence>
<proteinExistence type="predicted"/>
<protein>
    <submittedName>
        <fullName evidence="2">CinA family protein</fullName>
    </submittedName>
</protein>
<feature type="domain" description="CinA C-terminal" evidence="1">
    <location>
        <begin position="6"/>
        <end position="154"/>
    </location>
</feature>
<organism evidence="2 3">
    <name type="scientific">Actinotalea lenta</name>
    <dbReference type="NCBI Taxonomy" id="3064654"/>
    <lineage>
        <taxon>Bacteria</taxon>
        <taxon>Bacillati</taxon>
        <taxon>Actinomycetota</taxon>
        <taxon>Actinomycetes</taxon>
        <taxon>Micrococcales</taxon>
        <taxon>Cellulomonadaceae</taxon>
        <taxon>Actinotalea</taxon>
    </lineage>
</organism>